<proteinExistence type="predicted"/>
<comment type="caution">
    <text evidence="1">The sequence shown here is derived from an EMBL/GenBank/DDBJ whole genome shotgun (WGS) entry which is preliminary data.</text>
</comment>
<protein>
    <submittedName>
        <fullName evidence="1">Uncharacterized protein</fullName>
    </submittedName>
</protein>
<dbReference type="SUPFAM" id="SSF88659">
    <property type="entry name" value="Sigma3 and sigma4 domains of RNA polymerase sigma factors"/>
    <property type="match status" value="1"/>
</dbReference>
<evidence type="ECO:0000313" key="2">
    <source>
        <dbReference type="Proteomes" id="UP000318521"/>
    </source>
</evidence>
<dbReference type="Proteomes" id="UP000318521">
    <property type="component" value="Unassembled WGS sequence"/>
</dbReference>
<keyword evidence="2" id="KW-1185">Reference proteome</keyword>
<name>A0A553ZYZ7_9BACI</name>
<dbReference type="RefSeq" id="WP_143848572.1">
    <property type="nucleotide sequence ID" value="NZ_VLXZ01000005.1"/>
</dbReference>
<evidence type="ECO:0000313" key="1">
    <source>
        <dbReference type="EMBL" id="TSB46677.1"/>
    </source>
</evidence>
<dbReference type="OrthoDB" id="2890371at2"/>
<sequence length="68" mass="7934">MTYLIHATDNRYDDILQKVISYLHLHKQLNGDSPTIPEIANYLGNSEELILESLEYGEFYELHSLTIH</sequence>
<accession>A0A553ZYZ7</accession>
<reference evidence="1 2" key="1">
    <citation type="submission" date="2019-07" db="EMBL/GenBank/DDBJ databases">
        <authorList>
            <person name="Park Y.J."/>
            <person name="Jeong S.E."/>
            <person name="Jung H.S."/>
        </authorList>
    </citation>
    <scope>NUCLEOTIDE SEQUENCE [LARGE SCALE GENOMIC DNA]</scope>
    <source>
        <strain evidence="2">P16(2019)</strain>
    </source>
</reference>
<dbReference type="AlphaFoldDB" id="A0A553ZYZ7"/>
<dbReference type="EMBL" id="VLXZ01000005">
    <property type="protein sequence ID" value="TSB46677.1"/>
    <property type="molecule type" value="Genomic_DNA"/>
</dbReference>
<gene>
    <name evidence="1" type="ORF">FN960_09995</name>
</gene>
<organism evidence="1 2">
    <name type="scientific">Alkalicoccobacillus porphyridii</name>
    <dbReference type="NCBI Taxonomy" id="2597270"/>
    <lineage>
        <taxon>Bacteria</taxon>
        <taxon>Bacillati</taxon>
        <taxon>Bacillota</taxon>
        <taxon>Bacilli</taxon>
        <taxon>Bacillales</taxon>
        <taxon>Bacillaceae</taxon>
        <taxon>Alkalicoccobacillus</taxon>
    </lineage>
</organism>
<dbReference type="InterPro" id="IPR013324">
    <property type="entry name" value="RNA_pol_sigma_r3/r4-like"/>
</dbReference>